<gene>
    <name evidence="2" type="ORF">SDC9_173943</name>
</gene>
<evidence type="ECO:0000256" key="1">
    <source>
        <dbReference type="SAM" id="MobiDB-lite"/>
    </source>
</evidence>
<comment type="caution">
    <text evidence="2">The sequence shown here is derived from an EMBL/GenBank/DDBJ whole genome shotgun (WGS) entry which is preliminary data.</text>
</comment>
<evidence type="ECO:0000313" key="2">
    <source>
        <dbReference type="EMBL" id="MPN26518.1"/>
    </source>
</evidence>
<accession>A0A645GHV5</accession>
<name>A0A645GHV5_9ZZZZ</name>
<feature type="compositionally biased region" description="Basic residues" evidence="1">
    <location>
        <begin position="1"/>
        <end position="10"/>
    </location>
</feature>
<proteinExistence type="predicted"/>
<organism evidence="2">
    <name type="scientific">bioreactor metagenome</name>
    <dbReference type="NCBI Taxonomy" id="1076179"/>
    <lineage>
        <taxon>unclassified sequences</taxon>
        <taxon>metagenomes</taxon>
        <taxon>ecological metagenomes</taxon>
    </lineage>
</organism>
<sequence>MSSSARRRQRGGSAAVMRPLEAEGSIDSNSRHQMSALGAGMIEAVGSMSSTSPDSRISFMENECIVEI</sequence>
<dbReference type="AlphaFoldDB" id="A0A645GHV5"/>
<reference evidence="2" key="1">
    <citation type="submission" date="2019-08" db="EMBL/GenBank/DDBJ databases">
        <authorList>
            <person name="Kucharzyk K."/>
            <person name="Murdoch R.W."/>
            <person name="Higgins S."/>
            <person name="Loffler F."/>
        </authorList>
    </citation>
    <scope>NUCLEOTIDE SEQUENCE</scope>
</reference>
<feature type="region of interest" description="Disordered" evidence="1">
    <location>
        <begin position="1"/>
        <end position="30"/>
    </location>
</feature>
<dbReference type="EMBL" id="VSSQ01076070">
    <property type="protein sequence ID" value="MPN26518.1"/>
    <property type="molecule type" value="Genomic_DNA"/>
</dbReference>
<protein>
    <submittedName>
        <fullName evidence="2">Uncharacterized protein</fullName>
    </submittedName>
</protein>